<feature type="region of interest" description="Disordered" evidence="1">
    <location>
        <begin position="3607"/>
        <end position="3640"/>
    </location>
</feature>
<accession>A0A4T2A1J0</accession>
<dbReference type="Pfam" id="PF05594">
    <property type="entry name" value="Fil_haemagg"/>
    <property type="match status" value="16"/>
</dbReference>
<keyword evidence="4" id="KW-1185">Reference proteome</keyword>
<evidence type="ECO:0000259" key="2">
    <source>
        <dbReference type="SMART" id="SM00912"/>
    </source>
</evidence>
<name>A0A4T2A1J0_9PSED</name>
<sequence>MDVRTPFFQNIASVLIGVLFLNPIVATAAELALDAQAGGNASLGQAGNGVPVVNIATPNGSGLSHNTFSDFNVGQQGLILNNTTDRLQSTQLGGIIVGNSNLKDGAANLILNEVTGSNTSQLRGYTEVAGKSAAVIVANPHGITCDGCGFINTPRVTLSTGRPVIEGGRLDRFDVNSGQINIEGSGLNASNIEQFDLITRSAKINAELYANKLNVITGRNQVKADDLAVTAKTDDGSAKPLLAIDSSALGGMYAGAIRLVGSEAGVGVKLAGNMAASAGDIQIDANGKLSMAQAAASRDIRLTGESIALTSKAYAGRHVDAQAQQGLTLAQGQSLAARDSIKLKGGQLDNQGLIEAGVNADNSRNLNGDITLIGGGLRNSGSVIASRELSSTVGGLLDNRAGTLSGKANTNLTAAGLSNGAEGRIVSQGNLTVGVDGLDNRGGLIASANGLRVIAGGDVHNQGGEISSQASVTLEGRSLNNQGGLIAAKQHLSIDGKSLDNRGGQVSGKADLSVSVDTVLDNRSQGTVVADGKLTLDAAELRNGDRGQVAAKGDLAISVGELSQQGDVATTAGELLSQGKLTLVADSIDNRKGGLIAASKGLDISASKLLRNGGGEISTQGQASVLVKAAGGQPTALLDNSGAGTIIGDQGLTLTVQRLLNNAKGLLAGRDSLVLIGDSLDNRDAGTLSSQQALSVQLTGELQNQIQGALLSGGSLTVNAASLNNSAGGLLSSATKLEVGGGSLSNQGGKLVSDGQLTISNSRLDNSNSGIISAKQALTIGTGQLDNQSKGLITSGAGLKVTAGQINNYEQGLIAAKGDAQVTATGLDQHASGELISEAALSLDLQGGALNNSGKGLIATPGALLLNNLGALNNSAGGEISSSQSFLLKANQLNNSAGRVISGQHLQVQITQALLNNLKGVLSAAKLTVAAASLDNSAAGVLASKGDIQVSLTGKLDNHDQGVISAVKALTVASASLDNSNNGLLASGGALQLDTGAANNQGGSILSQAELDVSTVALDNRGGVLSSQQALTLSAGAIDNRDKGLITSTSQLTLSAASLDSSRDLGTSGGEVSAKQRLQLTVNKLIQQQGRLIGEAGVSIDFKGGDLDNRGGLLSATGSLTLHNLGKLDNRNAGEISSSQSYSLNASAIDNGEQGRLISAGNLNLDLGNGNLRNAAGGLISGWQGLAVKAGNLDNSVLGTLSSRNGALTVELSGSERVLNNSGEGALVSKGTLSVDVGSLNNSGKGILSSEGDLELSLSGALNNNDGGLIDSQGALSASAGAVNNHSGQIGSLKAASLTASSLDNSAGQLSSNAALTLTLAGNLINTQQAKLASAGPLVLKAQAIDNQGGSLVSQNLLNITGSNLNNANGGTVAARSGLTLLLTGALNNSADGLIHSEQGALDISAQSLNNNGGALSSQQNLTLNLNAKLDNQSGRIESLAGNLDLQKSTAVDNSAGVLSSIKGWLKLVTAGLFDNDAGTTQAQSLAIDARGVDNRGGHISALSGNTVIDSGSATFNNQNGGLYAHQLLKVIAGNFNNQGAVQGEGGKVAADRIDFSLSGALNNSYGILESASTLKLAAASINNRYGSLRALGTSGDTRIVASSLDNRNGKLETANTNLDLNVASLQSSGGSILHVGTGDFGLSAAQVTGAGGDLSTNGLLTLTADNWTNSGVLQAGQLVLNIGNFTQTASGQLLAGNSFSGSGGNWVNHGLLASDGNFSLNLSGAYSGNGQVTSLGDLTLSAGSIDLSSSARIAGGGLTNVSAGLLSNFGKLTAAGDLTVTANTLNNRGTLGSAEKLRLVAPTLLNENGLIFSGDDMTLRVNNFTNRYADVYSLGELNIAANDQLARSNSVENISAAIESGGDMMIFSNSIINKKERFDTIAELKSGAIGVRCYSCSSSVAGYAGLSSHLVWIENFTAKVLQDSPSSIISAGRNFTTNSTVFLNSNSSVSAVGDLEINTDLFENSGSVLEDFSRRRYIDIKPGKGLWQEIVDYNSYNDAAYNKSIHFWNSSDQESMVKPSIVEHGGKPVDRELYQYFGTMRLSLGPSYASAARKNAVKLSDSRYSSGVRVEAPVAIKNATPFSDLISVGNSSSHSAAVVQAGGKVVINAKDKIVNGVQLSGVTAAVPGSRVGETKILGSGITKIVQINSQLPPDLRQSQINPISLSGFSLPQGVNGLFRLSGQGGTGSMVSATPSSVSDYTSGGSSIALGSVQAAQGVGAVLASNWSMHNIQVAGGGSSLDSVTSQVVGVQSLPRSVLPSVSHKYLIETNPELTSLKQFLGSDYMLGNLGYDPDQAQKRLGDGLYEQRLIREAVVARTGQRFLAGLNSDEAMFRHLMDNAIASKQALKLSVGISLSAEQVAALTHDIVWLEEYEVAGEKVLVPVLYLAQAEGRLAPNGALIQGQDVALISGGGLLNQGTLRASNNLSAVAGGSISNRGLIAAGNRLDLLATDSIRNAQGGVISGRDVSLIARTGDVLNERTVTRQNTSIGNRQYIKDYVDSASRIEAANSLEISAGRDVANLGGILDSRGDLSLIAGRDVTIASVEERNLQTRGSRYRRESVSQHGAQVSAGRDIEISAGRDLTAIASRIDAQRDIKLDAGQDVTLAAAANESHSYSKSKKVTRSADLVLQQASSVQAGRDISIDAGKDLTVVASHVKAGNDIALDAQQDINILSAKNESASFYSKKSKGSFGRSKSEQKEKYDSTNIASVIDAGNDLTINTSKAVDGSMSIDGGRDVTVIGSQLKASNDLLVGATGDIAVLSGVEEHGSYSKKTKSGFLGLSKSGKSQLKTTASQVSSELDAGNDVVIAAGNDIRLRASETTAGNDVELRAGLVTDTGDINLVSANDTAYSLKQEYKQKFGASLSGGMLSFASAKKAGQEAQSSTSVGSQVSADRDATLNAERDINIIGSGVSAGRNVALGAGRDVNVLAASSSSTDKAWEESQRIGIALGMKSSSPYTSEEERIYVGDAYEATKNVLGVTTQSVAPSLIHSGEDMTVNAGRDIQVKGSQLLAGGDASLDAGRDIRISSSTHTVDVAEKDQTQNYGGGLLKSPAKGPAGIGVMHDVDYLDGYNRATQQSEIYSAISAEGDLSLKSGRDTEIAGGNLVADNVSIDAGRDIRIDSPENKDILYRDVMQGGVGLAVGLRPHEENAGITSPSIQPSSIVATDGDISLRAGQDVKIQGASLLAQRDVVIDAVRDAHLSGASVSVDNHNNVVSNSMASVDRTDTDFNSTASAPLQIQAGRDVSIQAGRDIVARNLLAEAGRDIDIIAGRDLTIGATQRERSTGSNSLGIKGDMFGLGEMARAFSEGKSGAEILSAAAQANPLLNNINNIAKTDNDEDKWQNAAVLGYRLYSGNPSAGSGESTGASTAASYGFDLSRGINGRLGYQRSQSEWNEQSGSQLAAGRDLYLEAGQDLALVDGTQASAVREAYLVGGRDIIIRSAENASKERSSGGGITVGYNGGWYGGLDGNSSRGDSAQYQNASVTAGQTLVTDSGRDTIIIGGNLHGGDVEMSVGRNLALISQQGTIDQQSSSASFTVGSSYSFNASASERDRQAVDRPATITADDRLRIDVAQNTHLKGSQIDSGTGNLELVTETLSYEDLKNHDRASQGSVSYSGSSDGDTWGNGGEAQEGNGFSAGVPIANLEGGDTRAAIGKGVIRNHAGEELDTDISRDVAGAHKETDSAAISEYSAKSELLGIAAQEGYKAVGDYATNKVIEAEFNAAKAEAAGNATDASYWRSQADAWKDGGANRVLMHAALGALLGEASGFGAAAGGVSAAANQALNSVIYDLLKEQGAIAEGDAAGEKKLRELTAVLVGGIVGGATGGGGLGAAVALTADKYNRQLHPLEKALLESKAKALEKDLGTPSLEGYTWTELLALAAGAEVDATKRQQYVQLLASISGPSETNNPLRKAFQRDMDAVLGTLVVMASSSMVLTWEDGSPVIAHGKPVYAFQATEEQFQDSRLFSNAFAVAQAGRGGQSVEWIHNEFDAETLSKHYLELYRFTESPHADTDLPDRLSWSVLDAIKPDTTDFDLATLGLGSLLKAGFQGGKGLTGALIEILAKREGAKATGTAGKIKIEPGAIPDANEVRAGQGLSGLGYDVTHQTTASAKGVQGQRTADLHIDGLGSIDVYTPKNLDPTKIVRAIEKKSNQAGGVLVQADLPSTDMSSIAVRMWGKTNAQSIKTIFFQKPDGSLVRFDRPAGGG</sequence>
<dbReference type="Pfam" id="PF18451">
    <property type="entry name" value="CdiA_C"/>
    <property type="match status" value="1"/>
</dbReference>
<dbReference type="GO" id="GO:0003824">
    <property type="term" value="F:catalytic activity"/>
    <property type="evidence" value="ECO:0007669"/>
    <property type="project" value="UniProtKB-ARBA"/>
</dbReference>
<feature type="compositionally biased region" description="Low complexity" evidence="1">
    <location>
        <begin position="3613"/>
        <end position="3625"/>
    </location>
</feature>
<dbReference type="InterPro" id="IPR012334">
    <property type="entry name" value="Pectin_lyas_fold"/>
</dbReference>
<dbReference type="Gene3D" id="2.160.20.10">
    <property type="entry name" value="Single-stranded right-handed beta-helix, Pectin lyase-like"/>
    <property type="match status" value="1"/>
</dbReference>
<dbReference type="SMART" id="SM00912">
    <property type="entry name" value="Haemagg_act"/>
    <property type="match status" value="1"/>
</dbReference>
<comment type="caution">
    <text evidence="3">The sequence shown here is derived from an EMBL/GenBank/DDBJ whole genome shotgun (WGS) entry which is preliminary data.</text>
</comment>
<gene>
    <name evidence="3" type="ORF">D8779_09535</name>
</gene>
<dbReference type="NCBIfam" id="TIGR01731">
    <property type="entry name" value="fil_hemag_20aa"/>
    <property type="match status" value="34"/>
</dbReference>
<dbReference type="Pfam" id="PF05860">
    <property type="entry name" value="TPS"/>
    <property type="match status" value="1"/>
</dbReference>
<dbReference type="InterPro" id="IPR010069">
    <property type="entry name" value="CdiA_FHA1_rpt"/>
</dbReference>
<evidence type="ECO:0000313" key="4">
    <source>
        <dbReference type="Proteomes" id="UP000307541"/>
    </source>
</evidence>
<dbReference type="Pfam" id="PF13332">
    <property type="entry name" value="Fil_haemagg_2"/>
    <property type="match status" value="7"/>
</dbReference>
<dbReference type="Gene3D" id="3.40.1350.120">
    <property type="match status" value="1"/>
</dbReference>
<dbReference type="CDD" id="cd20727">
    <property type="entry name" value="CDI_toxin_Bp_tRNase-like"/>
    <property type="match status" value="1"/>
</dbReference>
<feature type="domain" description="Filamentous haemagglutinin FhaB/tRNA nuclease CdiA-like TPS" evidence="2">
    <location>
        <begin position="47"/>
        <end position="168"/>
    </location>
</feature>
<reference evidence="3 4" key="1">
    <citation type="submission" date="2018-10" db="EMBL/GenBank/DDBJ databases">
        <title>Pseudomonas leptonychotis sp. nov., isolated from Weddell seals in Antarctica.</title>
        <authorList>
            <person name="Novakova D."/>
            <person name="Svec P."/>
            <person name="Kralova S."/>
            <person name="Kristofova L."/>
            <person name="Zeman M."/>
            <person name="Pantucek R."/>
            <person name="Maslanova I."/>
            <person name="Sedlacek I."/>
        </authorList>
    </citation>
    <scope>NUCLEOTIDE SEQUENCE [LARGE SCALE GENOMIC DNA]</scope>
    <source>
        <strain evidence="3 4">CCM 8849</strain>
    </source>
</reference>
<evidence type="ECO:0000256" key="1">
    <source>
        <dbReference type="SAM" id="MobiDB-lite"/>
    </source>
</evidence>
<dbReference type="OrthoDB" id="2664633at2"/>
<protein>
    <submittedName>
        <fullName evidence="3">Filamentous hemagglutinin N-terminal domain-containing protein</fullName>
    </submittedName>
</protein>
<dbReference type="NCBIfam" id="TIGR01901">
    <property type="entry name" value="adhes_NPXG"/>
    <property type="match status" value="1"/>
</dbReference>
<dbReference type="Proteomes" id="UP000307541">
    <property type="component" value="Unassembled WGS sequence"/>
</dbReference>
<dbReference type="InterPro" id="IPR040559">
    <property type="entry name" value="CdiA_C"/>
</dbReference>
<dbReference type="RefSeq" id="WP_136664173.1">
    <property type="nucleotide sequence ID" value="NZ_RFLV01000001.1"/>
</dbReference>
<evidence type="ECO:0000313" key="3">
    <source>
        <dbReference type="EMBL" id="TIH10895.1"/>
    </source>
</evidence>
<dbReference type="InterPro" id="IPR011050">
    <property type="entry name" value="Pectin_lyase_fold/virulence"/>
</dbReference>
<organism evidence="3 4">
    <name type="scientific">Pseudomonas leptonychotis</name>
    <dbReference type="NCBI Taxonomy" id="2448482"/>
    <lineage>
        <taxon>Bacteria</taxon>
        <taxon>Pseudomonadati</taxon>
        <taxon>Pseudomonadota</taxon>
        <taxon>Gammaproteobacteria</taxon>
        <taxon>Pseudomonadales</taxon>
        <taxon>Pseudomonadaceae</taxon>
        <taxon>Pseudomonas</taxon>
    </lineage>
</organism>
<dbReference type="InterPro" id="IPR008619">
    <property type="entry name" value="Filamentous_hemagglutn_rpt"/>
</dbReference>
<dbReference type="SUPFAM" id="SSF51126">
    <property type="entry name" value="Pectin lyase-like"/>
    <property type="match status" value="1"/>
</dbReference>
<proteinExistence type="predicted"/>
<dbReference type="InterPro" id="IPR008638">
    <property type="entry name" value="FhaB/CdiA-like_TPS"/>
</dbReference>
<dbReference type="InterPro" id="IPR025157">
    <property type="entry name" value="Hemagglutinin_rpt"/>
</dbReference>
<dbReference type="EMBL" id="RFLV01000001">
    <property type="protein sequence ID" value="TIH10895.1"/>
    <property type="molecule type" value="Genomic_DNA"/>
</dbReference>